<evidence type="ECO:0000313" key="2">
    <source>
        <dbReference type="Proteomes" id="UP001314170"/>
    </source>
</evidence>
<gene>
    <name evidence="1" type="ORF">DCAF_LOCUS19485</name>
</gene>
<sequence>MDSIIFEKLKAELLIRSFLLTHTVILSEHTSWSRRPAQVTNQVTSTINWVNPREKYLVKMIKSL</sequence>
<evidence type="ECO:0000313" key="1">
    <source>
        <dbReference type="EMBL" id="CAK7346807.1"/>
    </source>
</evidence>
<organism evidence="1 2">
    <name type="scientific">Dovyalis caffra</name>
    <dbReference type="NCBI Taxonomy" id="77055"/>
    <lineage>
        <taxon>Eukaryota</taxon>
        <taxon>Viridiplantae</taxon>
        <taxon>Streptophyta</taxon>
        <taxon>Embryophyta</taxon>
        <taxon>Tracheophyta</taxon>
        <taxon>Spermatophyta</taxon>
        <taxon>Magnoliopsida</taxon>
        <taxon>eudicotyledons</taxon>
        <taxon>Gunneridae</taxon>
        <taxon>Pentapetalae</taxon>
        <taxon>rosids</taxon>
        <taxon>fabids</taxon>
        <taxon>Malpighiales</taxon>
        <taxon>Salicaceae</taxon>
        <taxon>Flacourtieae</taxon>
        <taxon>Dovyalis</taxon>
    </lineage>
</organism>
<dbReference type="Proteomes" id="UP001314170">
    <property type="component" value="Unassembled WGS sequence"/>
</dbReference>
<keyword evidence="2" id="KW-1185">Reference proteome</keyword>
<name>A0AAV1S9L5_9ROSI</name>
<reference evidence="1 2" key="1">
    <citation type="submission" date="2024-01" db="EMBL/GenBank/DDBJ databases">
        <authorList>
            <person name="Waweru B."/>
        </authorList>
    </citation>
    <scope>NUCLEOTIDE SEQUENCE [LARGE SCALE GENOMIC DNA]</scope>
</reference>
<proteinExistence type="predicted"/>
<dbReference type="AlphaFoldDB" id="A0AAV1S9L5"/>
<dbReference type="EMBL" id="CAWUPB010001173">
    <property type="protein sequence ID" value="CAK7346807.1"/>
    <property type="molecule type" value="Genomic_DNA"/>
</dbReference>
<accession>A0AAV1S9L5</accession>
<comment type="caution">
    <text evidence="1">The sequence shown here is derived from an EMBL/GenBank/DDBJ whole genome shotgun (WGS) entry which is preliminary data.</text>
</comment>
<protein>
    <submittedName>
        <fullName evidence="1">Uncharacterized protein</fullName>
    </submittedName>
</protein>